<accession>A0AAW1FEQ6</accession>
<reference evidence="1 2" key="1">
    <citation type="journal article" date="2024" name="Genome Biol. Evol.">
        <title>Chromosome-level genome assembly of the viviparous eelpout Zoarces viviparus.</title>
        <authorList>
            <person name="Fuhrmann N."/>
            <person name="Brasseur M.V."/>
            <person name="Bakowski C.E."/>
            <person name="Podsiadlowski L."/>
            <person name="Prost S."/>
            <person name="Krehenwinkel H."/>
            <person name="Mayer C."/>
        </authorList>
    </citation>
    <scope>NUCLEOTIDE SEQUENCE [LARGE SCALE GENOMIC DNA]</scope>
    <source>
        <strain evidence="1">NO-MEL_2022_Ind0_liver</strain>
    </source>
</reference>
<protein>
    <submittedName>
        <fullName evidence="1">Uncharacterized protein</fullName>
    </submittedName>
</protein>
<dbReference type="PANTHER" id="PTHR24401">
    <property type="entry name" value="SI:CH211-243P7.3-RELATED"/>
    <property type="match status" value="1"/>
</dbReference>
<name>A0AAW1FEQ6_ZOAVI</name>
<evidence type="ECO:0000313" key="1">
    <source>
        <dbReference type="EMBL" id="KAK9533149.1"/>
    </source>
</evidence>
<gene>
    <name evidence="1" type="ORF">VZT92_008300</name>
</gene>
<dbReference type="Proteomes" id="UP001488805">
    <property type="component" value="Unassembled WGS sequence"/>
</dbReference>
<dbReference type="EMBL" id="JBCEZU010000067">
    <property type="protein sequence ID" value="KAK9533149.1"/>
    <property type="molecule type" value="Genomic_DNA"/>
</dbReference>
<organism evidence="1 2">
    <name type="scientific">Zoarces viviparus</name>
    <name type="common">Viviparous eelpout</name>
    <name type="synonym">Blennius viviparus</name>
    <dbReference type="NCBI Taxonomy" id="48416"/>
    <lineage>
        <taxon>Eukaryota</taxon>
        <taxon>Metazoa</taxon>
        <taxon>Chordata</taxon>
        <taxon>Craniata</taxon>
        <taxon>Vertebrata</taxon>
        <taxon>Euteleostomi</taxon>
        <taxon>Actinopterygii</taxon>
        <taxon>Neopterygii</taxon>
        <taxon>Teleostei</taxon>
        <taxon>Neoteleostei</taxon>
        <taxon>Acanthomorphata</taxon>
        <taxon>Eupercaria</taxon>
        <taxon>Perciformes</taxon>
        <taxon>Cottioidei</taxon>
        <taxon>Zoarcales</taxon>
        <taxon>Zoarcidae</taxon>
        <taxon>Zoarcinae</taxon>
        <taxon>Zoarces</taxon>
    </lineage>
</organism>
<proteinExistence type="predicted"/>
<sequence length="697" mass="78972">MSSYAIMNENWMILSWVMLQSECDRSLYPMYEGLCQRYTAAGVEKAHYQWVDRDCCAAFTVLHPGAQEHVLWDCWRTSEATMAEATSGNLANTSASRTQYNKDITIKLDLFHCMRRFTRECVSEHHSLYSSFCQFLSAAFLVVDQADLQKLKEAYTFCNISPANPTKQHIREHCRTKVPQPRELLQRVEDVLHHFYLAKYANDLLLFKASMLKIWRIQRVHILRDCLSDPEVGEGTLYRYGGTLQLNYNKGEGAAVPIWIPVRGTSQQEGFHIHQAQWVTRNRVSCELFQAQAMTVVARWNFQRLVDLKLPGVELPAMSDPLLVAELNILSAKVTAKAKYPTLQITNRDTEERFGLHYVEPGCRPVLFNWDKNKAQTNMAAAVAMETKHHCSAAGEGRDRQETSGSVRDAPVAAVPILSCQQWSDTSCVSIQGLQPARTQPTRSTWATSFEDRKAADPQLRHSFSFQVPAALDTIVCHSTGPIKAGGLVQVLDHGRWTEAMRAAIDGLLGKHHRAPRMLKRVDEDYAAMPREDLGDAAAVAEFDHRQPNGQCTCHNPASCNPLPVAPPPPVAPPQEESLSRVTVEKIVAEILEKQQQQQQQQKTTWNCLACGQPKSRYLGDGSSVHFFFQSPTVKYFYCSTKLFKCYVGEGLKDPRMSSKVFSLYKDQGMVTEMTWGDFSQSNFYEAERERWIAERK</sequence>
<keyword evidence="2" id="KW-1185">Reference proteome</keyword>
<comment type="caution">
    <text evidence="1">The sequence shown here is derived from an EMBL/GenBank/DDBJ whole genome shotgun (WGS) entry which is preliminary data.</text>
</comment>
<dbReference type="AlphaFoldDB" id="A0AAW1FEQ6"/>
<evidence type="ECO:0000313" key="2">
    <source>
        <dbReference type="Proteomes" id="UP001488805"/>
    </source>
</evidence>
<dbReference type="PANTHER" id="PTHR24401:SF29">
    <property type="entry name" value="SI:CH211-243P7.3-RELATED"/>
    <property type="match status" value="1"/>
</dbReference>